<evidence type="ECO:0000256" key="10">
    <source>
        <dbReference type="ARBA" id="ARBA00023098"/>
    </source>
</evidence>
<evidence type="ECO:0000256" key="1">
    <source>
        <dbReference type="ARBA" id="ARBA00004141"/>
    </source>
</evidence>
<dbReference type="Proteomes" id="UP000196027">
    <property type="component" value="Chromosome"/>
</dbReference>
<comment type="catalytic activity">
    <reaction evidence="14">
        <text>a CDP-1,2-diacyl-sn-glycerol + sn-glycerol 3-phosphate = a 1,2-diacyl-sn-glycero-3-phospho-(1'-sn-glycero-3'-phosphate) + CMP + H(+)</text>
        <dbReference type="Rhea" id="RHEA:12593"/>
        <dbReference type="ChEBI" id="CHEBI:15378"/>
        <dbReference type="ChEBI" id="CHEBI:57597"/>
        <dbReference type="ChEBI" id="CHEBI:58332"/>
        <dbReference type="ChEBI" id="CHEBI:60110"/>
        <dbReference type="ChEBI" id="CHEBI:60377"/>
        <dbReference type="EC" id="2.7.8.5"/>
    </reaction>
</comment>
<evidence type="ECO:0000256" key="6">
    <source>
        <dbReference type="ARBA" id="ARBA00022516"/>
    </source>
</evidence>
<evidence type="ECO:0000256" key="5">
    <source>
        <dbReference type="ARBA" id="ARBA00014944"/>
    </source>
</evidence>
<evidence type="ECO:0000256" key="4">
    <source>
        <dbReference type="ARBA" id="ARBA00013170"/>
    </source>
</evidence>
<dbReference type="GO" id="GO:0046474">
    <property type="term" value="P:glycerophospholipid biosynthetic process"/>
    <property type="evidence" value="ECO:0007669"/>
    <property type="project" value="TreeGrafter"/>
</dbReference>
<dbReference type="AlphaFoldDB" id="A0A1Y0IE38"/>
<keyword evidence="10" id="KW-0443">Lipid metabolism</keyword>
<reference evidence="17 18" key="1">
    <citation type="submission" date="2017-05" db="EMBL/GenBank/DDBJ databases">
        <title>Genomic insights into alkan degradation activity of Oleiphilus messinensis.</title>
        <authorList>
            <person name="Kozyavkin S.A."/>
            <person name="Slesarev A.I."/>
            <person name="Golyshin P.N."/>
            <person name="Korzhenkov A."/>
            <person name="Golyshina O.N."/>
            <person name="Toshchakov S.V."/>
        </authorList>
    </citation>
    <scope>NUCLEOTIDE SEQUENCE [LARGE SCALE GENOMIC DNA]</scope>
    <source>
        <strain evidence="17 18">ME102</strain>
    </source>
</reference>
<dbReference type="KEGG" id="ome:OLMES_3617"/>
<dbReference type="InterPro" id="IPR048254">
    <property type="entry name" value="CDP_ALCOHOL_P_TRANSF_CS"/>
</dbReference>
<keyword evidence="8 16" id="KW-0812">Transmembrane</keyword>
<evidence type="ECO:0000256" key="13">
    <source>
        <dbReference type="ARBA" id="ARBA00023264"/>
    </source>
</evidence>
<dbReference type="PIRSF" id="PIRSF000847">
    <property type="entry name" value="Phos_ph_gly_syn"/>
    <property type="match status" value="1"/>
</dbReference>
<evidence type="ECO:0000256" key="14">
    <source>
        <dbReference type="ARBA" id="ARBA00048586"/>
    </source>
</evidence>
<dbReference type="PROSITE" id="PS00379">
    <property type="entry name" value="CDP_ALCOHOL_P_TRANSF"/>
    <property type="match status" value="1"/>
</dbReference>
<accession>A0A1Y0IE38</accession>
<comment type="similarity">
    <text evidence="3 15">Belongs to the CDP-alcohol phosphatidyltransferase class-I family.</text>
</comment>
<dbReference type="PANTHER" id="PTHR14269:SF62">
    <property type="entry name" value="CDP-DIACYLGLYCEROL--GLYCEROL-3-PHOSPHATE 3-PHOSPHATIDYLTRANSFERASE 1, CHLOROPLASTIC"/>
    <property type="match status" value="1"/>
</dbReference>
<evidence type="ECO:0000256" key="11">
    <source>
        <dbReference type="ARBA" id="ARBA00023136"/>
    </source>
</evidence>
<comment type="subcellular location">
    <subcellularLocation>
        <location evidence="1">Membrane</location>
        <topology evidence="1">Multi-pass membrane protein</topology>
    </subcellularLocation>
</comment>
<name>A0A1Y0IE38_9GAMM</name>
<dbReference type="GO" id="GO:0016020">
    <property type="term" value="C:membrane"/>
    <property type="evidence" value="ECO:0007669"/>
    <property type="project" value="UniProtKB-SubCell"/>
</dbReference>
<keyword evidence="11 16" id="KW-0472">Membrane</keyword>
<keyword evidence="18" id="KW-1185">Reference proteome</keyword>
<keyword evidence="6" id="KW-0444">Lipid biosynthesis</keyword>
<feature type="transmembrane region" description="Helical" evidence="16">
    <location>
        <begin position="12"/>
        <end position="30"/>
    </location>
</feature>
<keyword evidence="13" id="KW-1208">Phospholipid metabolism</keyword>
<evidence type="ECO:0000256" key="2">
    <source>
        <dbReference type="ARBA" id="ARBA00005042"/>
    </source>
</evidence>
<comment type="pathway">
    <text evidence="2">Phospholipid metabolism; phosphatidylglycerol biosynthesis; phosphatidylglycerol from CDP-diacylglycerol: step 1/2.</text>
</comment>
<keyword evidence="7 15" id="KW-0808">Transferase</keyword>
<keyword evidence="12" id="KW-0594">Phospholipid biosynthesis</keyword>
<feature type="transmembrane region" description="Helical" evidence="16">
    <location>
        <begin position="155"/>
        <end position="175"/>
    </location>
</feature>
<gene>
    <name evidence="17" type="ORF">OLMES_3617</name>
</gene>
<dbReference type="InterPro" id="IPR000462">
    <property type="entry name" value="CDP-OH_P_trans"/>
</dbReference>
<dbReference type="OrthoDB" id="9796672at2"/>
<dbReference type="EC" id="2.7.8.5" evidence="4"/>
<dbReference type="PANTHER" id="PTHR14269">
    <property type="entry name" value="CDP-DIACYLGLYCEROL--GLYCEROL-3-PHOSPHATE 3-PHOSPHATIDYLTRANSFERASE-RELATED"/>
    <property type="match status" value="1"/>
</dbReference>
<evidence type="ECO:0000313" key="18">
    <source>
        <dbReference type="Proteomes" id="UP000196027"/>
    </source>
</evidence>
<dbReference type="Pfam" id="PF01066">
    <property type="entry name" value="CDP-OH_P_transf"/>
    <property type="match status" value="1"/>
</dbReference>
<feature type="transmembrane region" description="Helical" evidence="16">
    <location>
        <begin position="131"/>
        <end position="149"/>
    </location>
</feature>
<protein>
    <recommendedName>
        <fullName evidence="5">CDP-diacylglycerol--glycerol-3-phosphate 3-phosphatidyltransferase</fullName>
        <ecNumber evidence="4">2.7.8.5</ecNumber>
    </recommendedName>
</protein>
<dbReference type="InterPro" id="IPR004570">
    <property type="entry name" value="Phosphatidylglycerol_P_synth"/>
</dbReference>
<evidence type="ECO:0000256" key="8">
    <source>
        <dbReference type="ARBA" id="ARBA00022692"/>
    </source>
</evidence>
<proteinExistence type="inferred from homology"/>
<evidence type="ECO:0000256" key="3">
    <source>
        <dbReference type="ARBA" id="ARBA00010441"/>
    </source>
</evidence>
<evidence type="ECO:0000256" key="7">
    <source>
        <dbReference type="ARBA" id="ARBA00022679"/>
    </source>
</evidence>
<sequence>MVMIEQRHIPNILTFGRMILVLPIVSCLYSEYYRQALALFFVAGLTDAIDGFLARKFEWKSRLGAIVDPLADKLLLVSAFIALTFLGKIALWLTVLVFARDVVIVCGGVYYRYTVGTIQMAPSRLGKLSTLAQITFVLVVIISLAGLPMPEKTAYWGQWLVAILCVASGVQYVWVWSRKTITEAVSGTDAGKT</sequence>
<dbReference type="EMBL" id="CP021425">
    <property type="protein sequence ID" value="ARU57644.1"/>
    <property type="molecule type" value="Genomic_DNA"/>
</dbReference>
<evidence type="ECO:0000256" key="15">
    <source>
        <dbReference type="RuleBase" id="RU003750"/>
    </source>
</evidence>
<evidence type="ECO:0000256" key="9">
    <source>
        <dbReference type="ARBA" id="ARBA00022989"/>
    </source>
</evidence>
<evidence type="ECO:0000256" key="12">
    <source>
        <dbReference type="ARBA" id="ARBA00023209"/>
    </source>
</evidence>
<evidence type="ECO:0000256" key="16">
    <source>
        <dbReference type="SAM" id="Phobius"/>
    </source>
</evidence>
<dbReference type="InterPro" id="IPR043130">
    <property type="entry name" value="CDP-OH_PTrfase_TM_dom"/>
</dbReference>
<keyword evidence="9 16" id="KW-1133">Transmembrane helix</keyword>
<dbReference type="Gene3D" id="1.20.120.1760">
    <property type="match status" value="1"/>
</dbReference>
<evidence type="ECO:0000313" key="17">
    <source>
        <dbReference type="EMBL" id="ARU57644.1"/>
    </source>
</evidence>
<organism evidence="17 18">
    <name type="scientific">Oleiphilus messinensis</name>
    <dbReference type="NCBI Taxonomy" id="141451"/>
    <lineage>
        <taxon>Bacteria</taxon>
        <taxon>Pseudomonadati</taxon>
        <taxon>Pseudomonadota</taxon>
        <taxon>Gammaproteobacteria</taxon>
        <taxon>Oceanospirillales</taxon>
        <taxon>Oleiphilaceae</taxon>
        <taxon>Oleiphilus</taxon>
    </lineage>
</organism>
<dbReference type="GO" id="GO:0008444">
    <property type="term" value="F:CDP-diacylglycerol-glycerol-3-phosphate 3-phosphatidyltransferase activity"/>
    <property type="evidence" value="ECO:0007669"/>
    <property type="project" value="UniProtKB-EC"/>
</dbReference>
<dbReference type="InterPro" id="IPR050324">
    <property type="entry name" value="CDP-alcohol_PTase-I"/>
</dbReference>
<dbReference type="RefSeq" id="WP_087462511.1">
    <property type="nucleotide sequence ID" value="NZ_CP021425.1"/>
</dbReference>